<dbReference type="OrthoDB" id="48314at2759"/>
<dbReference type="Proteomes" id="UP000186922">
    <property type="component" value="Unassembled WGS sequence"/>
</dbReference>
<evidence type="ECO:0000313" key="4">
    <source>
        <dbReference type="EMBL" id="GAV09328.1"/>
    </source>
</evidence>
<dbReference type="InterPro" id="IPR003409">
    <property type="entry name" value="MORN"/>
</dbReference>
<feature type="compositionally biased region" description="Low complexity" evidence="3">
    <location>
        <begin position="389"/>
        <end position="407"/>
    </location>
</feature>
<dbReference type="PROSITE" id="PS50297">
    <property type="entry name" value="ANK_REP_REGION"/>
    <property type="match status" value="1"/>
</dbReference>
<sequence length="826" mass="90919">MAMYSDKSAVAAVLKNVKLRFADGDTYDGQAWNSVRHGRGMYRWRNGEVFDGYFYYDLMHGAGQYWWSDGRFFSGHFYANRRHGYGLLAFPNGDTVQGLFRDGVLYGPAVQSSKMEQDVGWWLGSHLLQVLMEQHFDVPYLQQVLTLLSPKPAQVGKSSPQLEAGEVGGSADGAVAVRRYQLNGAAVSQPHQAFVALLDMAFDRSLQRTASQYQQVFRNNSPQLRAMQQYVWQMDSSIEEVSRQVEEAFVRGREGNFLPAGLKERQVEQLFRACATGDLRMVHQLILRDKLNVDVCDRNGISPLMTATVNSRLDVMEFLLEFEADMEHETNSGYSVVELAFVMYHCFVEKFNGWNNNDPSVESVLGLPEKVTVTVAASAIAETTDTLVSTKSSPPKSAPAQAAATKTTPGEFRLDQMEQNVKGVMETYHSVQALKDVPINLPPHGFQRTGQQLYHLVSRYGLSMEKPMAENTFFLSWLKHWQHSVKEALLLLLNRGANWRRCIWPQPLLFSAVRGLDADLVQKLVDMGDDVNQRMFKEGFTVTPLLVACGQMGSAAVEVVEVLLKAGADPDVPEINTNPTKVQADKKGAKGKKGSPVPTSGPLDKGRRPIHVVFQRDGADPANEKLLEALIRYDATVDATWNNSSALASAVQLANVTMVDALLRVGCNVNRDLEGGKGNALCVLATLATTEGFLRCNKDAQTIKAVMKMLLASADFTIKIPLAEGPPGSPLDFASHLFAKVGNGRLCCSGSVVGGTLRIAFGCSIASVRSQLASSAGRNFSRLADQHYRSLQGSHPVVCFAPQKANFSRHHFSAVTELVEKIPTAD</sequence>
<reference evidence="4 5" key="1">
    <citation type="journal article" date="2016" name="Nat. Commun.">
        <title>Extremotolerant tardigrade genome and improved radiotolerance of human cultured cells by tardigrade-unique protein.</title>
        <authorList>
            <person name="Hashimoto T."/>
            <person name="Horikawa D.D."/>
            <person name="Saito Y."/>
            <person name="Kuwahara H."/>
            <person name="Kozuka-Hata H."/>
            <person name="Shin-I T."/>
            <person name="Minakuchi Y."/>
            <person name="Ohishi K."/>
            <person name="Motoyama A."/>
            <person name="Aizu T."/>
            <person name="Enomoto A."/>
            <person name="Kondo K."/>
            <person name="Tanaka S."/>
            <person name="Hara Y."/>
            <person name="Koshikawa S."/>
            <person name="Sagara H."/>
            <person name="Miura T."/>
            <person name="Yokobori S."/>
            <person name="Miyagawa K."/>
            <person name="Suzuki Y."/>
            <person name="Kubo T."/>
            <person name="Oyama M."/>
            <person name="Kohara Y."/>
            <person name="Fujiyama A."/>
            <person name="Arakawa K."/>
            <person name="Katayama T."/>
            <person name="Toyoda A."/>
            <person name="Kunieda T."/>
        </authorList>
    </citation>
    <scope>NUCLEOTIDE SEQUENCE [LARGE SCALE GENOMIC DNA]</scope>
    <source>
        <strain evidence="4 5">YOKOZUNA-1</strain>
    </source>
</reference>
<dbReference type="SUPFAM" id="SSF48403">
    <property type="entry name" value="Ankyrin repeat"/>
    <property type="match status" value="1"/>
</dbReference>
<gene>
    <name evidence="4" type="primary">RvY_18890</name>
    <name evidence="4" type="synonym">RvY_18890.2</name>
    <name evidence="4" type="ORF">RvY_18890-2</name>
</gene>
<dbReference type="STRING" id="947166.A0A1D1WA61"/>
<evidence type="ECO:0008006" key="6">
    <source>
        <dbReference type="Google" id="ProtNLM"/>
    </source>
</evidence>
<evidence type="ECO:0000256" key="1">
    <source>
        <dbReference type="ARBA" id="ARBA00022737"/>
    </source>
</evidence>
<dbReference type="SUPFAM" id="SSF82185">
    <property type="entry name" value="Histone H3 K4-specific methyltransferase SET7/9 N-terminal domain"/>
    <property type="match status" value="1"/>
</dbReference>
<protein>
    <recommendedName>
        <fullName evidence="6">MORN repeat-containing protein 5</fullName>
    </recommendedName>
</protein>
<dbReference type="Gene3D" id="1.25.40.20">
    <property type="entry name" value="Ankyrin repeat-containing domain"/>
    <property type="match status" value="2"/>
</dbReference>
<feature type="repeat" description="ANK" evidence="2">
    <location>
        <begin position="299"/>
        <end position="331"/>
    </location>
</feature>
<dbReference type="PANTHER" id="PTHR15897:SF2">
    <property type="entry name" value="ANKYRIN REPEAT AND MYND DOMAIN-CONTAINING PROTEIN 1"/>
    <property type="match status" value="1"/>
</dbReference>
<feature type="region of interest" description="Disordered" evidence="3">
    <location>
        <begin position="386"/>
        <end position="407"/>
    </location>
</feature>
<keyword evidence="5" id="KW-1185">Reference proteome</keyword>
<comment type="caution">
    <text evidence="4">The sequence shown here is derived from an EMBL/GenBank/DDBJ whole genome shotgun (WGS) entry which is preliminary data.</text>
</comment>
<dbReference type="Pfam" id="PF12796">
    <property type="entry name" value="Ank_2"/>
    <property type="match status" value="1"/>
</dbReference>
<evidence type="ECO:0000313" key="5">
    <source>
        <dbReference type="Proteomes" id="UP000186922"/>
    </source>
</evidence>
<keyword evidence="1" id="KW-0677">Repeat</keyword>
<dbReference type="PANTHER" id="PTHR15897">
    <property type="entry name" value="ANKYRIN REPEAT AND MYND DOMAIN PROTEIN 1"/>
    <property type="match status" value="1"/>
</dbReference>
<evidence type="ECO:0000256" key="2">
    <source>
        <dbReference type="PROSITE-ProRule" id="PRU00023"/>
    </source>
</evidence>
<keyword evidence="2" id="KW-0040">ANK repeat</keyword>
<dbReference type="InterPro" id="IPR002110">
    <property type="entry name" value="Ankyrin_rpt"/>
</dbReference>
<dbReference type="Pfam" id="PF00023">
    <property type="entry name" value="Ank"/>
    <property type="match status" value="1"/>
</dbReference>
<evidence type="ECO:0000256" key="3">
    <source>
        <dbReference type="SAM" id="MobiDB-lite"/>
    </source>
</evidence>
<accession>A0A1D1WA61</accession>
<dbReference type="Gene3D" id="2.20.110.10">
    <property type="entry name" value="Histone H3 K4-specific methyltransferase SET7/9 N-terminal domain"/>
    <property type="match status" value="1"/>
</dbReference>
<dbReference type="PROSITE" id="PS50088">
    <property type="entry name" value="ANK_REPEAT"/>
    <property type="match status" value="1"/>
</dbReference>
<dbReference type="SMART" id="SM00248">
    <property type="entry name" value="ANK"/>
    <property type="match status" value="6"/>
</dbReference>
<dbReference type="EMBL" id="BDGG01000021">
    <property type="protein sequence ID" value="GAV09328.1"/>
    <property type="molecule type" value="Genomic_DNA"/>
</dbReference>
<dbReference type="InterPro" id="IPR053064">
    <property type="entry name" value="Ankyrin-MYND_domain-protein"/>
</dbReference>
<dbReference type="Pfam" id="PF02493">
    <property type="entry name" value="MORN"/>
    <property type="match status" value="3"/>
</dbReference>
<name>A0A1D1WA61_RAMVA</name>
<dbReference type="SMART" id="SM00698">
    <property type="entry name" value="MORN"/>
    <property type="match status" value="3"/>
</dbReference>
<feature type="region of interest" description="Disordered" evidence="3">
    <location>
        <begin position="573"/>
        <end position="607"/>
    </location>
</feature>
<dbReference type="AlphaFoldDB" id="A0A1D1WA61"/>
<proteinExistence type="predicted"/>
<organism evidence="4 5">
    <name type="scientific">Ramazzottius varieornatus</name>
    <name type="common">Water bear</name>
    <name type="synonym">Tardigrade</name>
    <dbReference type="NCBI Taxonomy" id="947166"/>
    <lineage>
        <taxon>Eukaryota</taxon>
        <taxon>Metazoa</taxon>
        <taxon>Ecdysozoa</taxon>
        <taxon>Tardigrada</taxon>
        <taxon>Eutardigrada</taxon>
        <taxon>Parachela</taxon>
        <taxon>Hypsibioidea</taxon>
        <taxon>Ramazzottiidae</taxon>
        <taxon>Ramazzottius</taxon>
    </lineage>
</organism>
<dbReference type="InterPro" id="IPR036770">
    <property type="entry name" value="Ankyrin_rpt-contain_sf"/>
</dbReference>